<proteinExistence type="predicted"/>
<reference evidence="3 4" key="1">
    <citation type="journal article" date="2014" name="Nat. Commun.">
        <title>Klebsormidium flaccidum genome reveals primary factors for plant terrestrial adaptation.</title>
        <authorList>
            <person name="Hori K."/>
            <person name="Maruyama F."/>
            <person name="Fujisawa T."/>
            <person name="Togashi T."/>
            <person name="Yamamoto N."/>
            <person name="Seo M."/>
            <person name="Sato S."/>
            <person name="Yamada T."/>
            <person name="Mori H."/>
            <person name="Tajima N."/>
            <person name="Moriyama T."/>
            <person name="Ikeuchi M."/>
            <person name="Watanabe M."/>
            <person name="Wada H."/>
            <person name="Kobayashi K."/>
            <person name="Saito M."/>
            <person name="Masuda T."/>
            <person name="Sasaki-Sekimoto Y."/>
            <person name="Mashiguchi K."/>
            <person name="Awai K."/>
            <person name="Shimojima M."/>
            <person name="Masuda S."/>
            <person name="Iwai M."/>
            <person name="Nobusawa T."/>
            <person name="Narise T."/>
            <person name="Kondo S."/>
            <person name="Saito H."/>
            <person name="Sato R."/>
            <person name="Murakawa M."/>
            <person name="Ihara Y."/>
            <person name="Oshima-Yamada Y."/>
            <person name="Ohtaka K."/>
            <person name="Satoh M."/>
            <person name="Sonobe K."/>
            <person name="Ishii M."/>
            <person name="Ohtani R."/>
            <person name="Kanamori-Sato M."/>
            <person name="Honoki R."/>
            <person name="Miyazaki D."/>
            <person name="Mochizuki H."/>
            <person name="Umetsu J."/>
            <person name="Higashi K."/>
            <person name="Shibata D."/>
            <person name="Kamiya Y."/>
            <person name="Sato N."/>
            <person name="Nakamura Y."/>
            <person name="Tabata S."/>
            <person name="Ida S."/>
            <person name="Kurokawa K."/>
            <person name="Ohta H."/>
        </authorList>
    </citation>
    <scope>NUCLEOTIDE SEQUENCE [LARGE SCALE GENOMIC DNA]</scope>
    <source>
        <strain evidence="3 4">NIES-2285</strain>
    </source>
</reference>
<feature type="compositionally biased region" description="Basic and acidic residues" evidence="1">
    <location>
        <begin position="382"/>
        <end position="391"/>
    </location>
</feature>
<evidence type="ECO:0000259" key="2">
    <source>
        <dbReference type="Pfam" id="PF10283"/>
    </source>
</evidence>
<accession>A0A1Y1HPB4</accession>
<evidence type="ECO:0000313" key="3">
    <source>
        <dbReference type="EMBL" id="GAQ79622.1"/>
    </source>
</evidence>
<organism evidence="3 4">
    <name type="scientific">Klebsormidium nitens</name>
    <name type="common">Green alga</name>
    <name type="synonym">Ulothrix nitens</name>
    <dbReference type="NCBI Taxonomy" id="105231"/>
    <lineage>
        <taxon>Eukaryota</taxon>
        <taxon>Viridiplantae</taxon>
        <taxon>Streptophyta</taxon>
        <taxon>Klebsormidiophyceae</taxon>
        <taxon>Klebsormidiales</taxon>
        <taxon>Klebsormidiaceae</taxon>
        <taxon>Klebsormidium</taxon>
    </lineage>
</organism>
<dbReference type="EMBL" id="DF236983">
    <property type="protein sequence ID" value="GAQ79622.1"/>
    <property type="molecule type" value="Genomic_DNA"/>
</dbReference>
<feature type="compositionally biased region" description="Gly residues" evidence="1">
    <location>
        <begin position="362"/>
        <end position="375"/>
    </location>
</feature>
<feature type="region of interest" description="Disordered" evidence="1">
    <location>
        <begin position="325"/>
        <end position="622"/>
    </location>
</feature>
<dbReference type="InterPro" id="IPR019406">
    <property type="entry name" value="APLF_PBZ"/>
</dbReference>
<dbReference type="OrthoDB" id="1926114at2759"/>
<feature type="compositionally biased region" description="Acidic residues" evidence="1">
    <location>
        <begin position="392"/>
        <end position="410"/>
    </location>
</feature>
<evidence type="ECO:0000313" key="4">
    <source>
        <dbReference type="Proteomes" id="UP000054558"/>
    </source>
</evidence>
<feature type="compositionally biased region" description="Basic and acidic residues" evidence="1">
    <location>
        <begin position="468"/>
        <end position="477"/>
    </location>
</feature>
<dbReference type="STRING" id="105231.A0A1Y1HPB4"/>
<keyword evidence="4" id="KW-1185">Reference proteome</keyword>
<feature type="domain" description="PBZ-type" evidence="2">
    <location>
        <begin position="599"/>
        <end position="622"/>
    </location>
</feature>
<feature type="region of interest" description="Disordered" evidence="1">
    <location>
        <begin position="141"/>
        <end position="312"/>
    </location>
</feature>
<feature type="compositionally biased region" description="Basic and acidic residues" evidence="1">
    <location>
        <begin position="227"/>
        <end position="244"/>
    </location>
</feature>
<feature type="compositionally biased region" description="Acidic residues" evidence="1">
    <location>
        <begin position="538"/>
        <end position="582"/>
    </location>
</feature>
<gene>
    <name evidence="3" type="ORF">KFL_000340250</name>
</gene>
<name>A0A1Y1HPB4_KLENI</name>
<dbReference type="OMA" id="MGHEFDS"/>
<feature type="compositionally biased region" description="Basic and acidic residues" evidence="1">
    <location>
        <begin position="255"/>
        <end position="267"/>
    </location>
</feature>
<feature type="compositionally biased region" description="Basic and acidic residues" evidence="1">
    <location>
        <begin position="611"/>
        <end position="622"/>
    </location>
</feature>
<evidence type="ECO:0000256" key="1">
    <source>
        <dbReference type="SAM" id="MobiDB-lite"/>
    </source>
</evidence>
<dbReference type="AlphaFoldDB" id="A0A1Y1HPB4"/>
<dbReference type="PANTHER" id="PTHR37733:SF1">
    <property type="entry name" value="SMAD_FHA DOMAIN-CONTAINING PROTEIN"/>
    <property type="match status" value="1"/>
</dbReference>
<dbReference type="Proteomes" id="UP000054558">
    <property type="component" value="Unassembled WGS sequence"/>
</dbReference>
<sequence>MEIVGDDGTLVQLPLSSLKLIGRGSGISTEDRTIAKNQASIKAEEVFTEEDDAPPPDNWWEKAPLRGGSGKGGKKHRVRVEALGPNPICVLLQGEVESKEKGVGGKTEVRFLEQGEGCWLDPGDRVSLSIVKPCFYTVRAPEKRGLSGRVQEAMEGSTKHGERKRRDRGGEEGEEEHATGAVGTEEGAYEEEPNDEKAASGHSSKYGGKAGSKRGRGEGNEIGVQGDGKRRREQKVEDVGRMADMRAVGSAVQKSDVRKGKRDKELDLGGDEDGDRERGADEGTPPDSKRGRRSGVGQQEAGPPAAFDPIKEYGLLVEGEEFDQYDQKKAHNTRPWTWQIGPSKKEDDSDEEPFDEEEQEKGGGAPRGGARGGAKAGPRKSAARERSKKGEDDEDEWTGDSEEEAEEVEEVEKGLRGSGRAPAVATRSHDRSRGRRKQVADESEDKELSRRWRGEKEKSAKSAKSRKAKEVADKVQDEGGSEDEGTSARGRSGGRRSAKGAKSSGKKEEAPKGKGGAGRKAPASAEKTGGRKGRKESESEEESGEDEPTAEDLDFIVDEEEEQEEEASDEDEEEEWEDEEDPNAPKRKPKGKQAATDTRPMCKYGGKCYRKNPDHLRDFRHP</sequence>
<feature type="region of interest" description="Disordered" evidence="1">
    <location>
        <begin position="45"/>
        <end position="76"/>
    </location>
</feature>
<protein>
    <recommendedName>
        <fullName evidence="2">PBZ-type domain-containing protein</fullName>
    </recommendedName>
</protein>
<feature type="compositionally biased region" description="Acidic residues" evidence="1">
    <location>
        <begin position="348"/>
        <end position="359"/>
    </location>
</feature>
<feature type="compositionally biased region" description="Basic and acidic residues" evidence="1">
    <location>
        <begin position="446"/>
        <end position="460"/>
    </location>
</feature>
<dbReference type="Pfam" id="PF10283">
    <property type="entry name" value="zf-CCHH"/>
    <property type="match status" value="1"/>
</dbReference>
<dbReference type="PANTHER" id="PTHR37733">
    <property type="entry name" value="SMAD/FHA DOMAIN-CONTAINING PROTEIN"/>
    <property type="match status" value="1"/>
</dbReference>